<dbReference type="InterPro" id="IPR002347">
    <property type="entry name" value="SDR_fam"/>
</dbReference>
<keyword evidence="4" id="KW-1185">Reference proteome</keyword>
<name>A0ABW2A6G1_9GAMM</name>
<evidence type="ECO:0000256" key="1">
    <source>
        <dbReference type="ARBA" id="ARBA00006484"/>
    </source>
</evidence>
<dbReference type="Pfam" id="PF13561">
    <property type="entry name" value="adh_short_C2"/>
    <property type="match status" value="1"/>
</dbReference>
<dbReference type="InterPro" id="IPR036291">
    <property type="entry name" value="NAD(P)-bd_dom_sf"/>
</dbReference>
<dbReference type="EMBL" id="JBHSWE010000001">
    <property type="protein sequence ID" value="MFC6672981.1"/>
    <property type="molecule type" value="Genomic_DNA"/>
</dbReference>
<keyword evidence="2" id="KW-0560">Oxidoreductase</keyword>
<organism evidence="3 4">
    <name type="scientific">Marinobacterium aestuariivivens</name>
    <dbReference type="NCBI Taxonomy" id="1698799"/>
    <lineage>
        <taxon>Bacteria</taxon>
        <taxon>Pseudomonadati</taxon>
        <taxon>Pseudomonadota</taxon>
        <taxon>Gammaproteobacteria</taxon>
        <taxon>Oceanospirillales</taxon>
        <taxon>Oceanospirillaceae</taxon>
        <taxon>Marinobacterium</taxon>
    </lineage>
</organism>
<accession>A0ABW2A6G1</accession>
<sequence length="110" mass="11721">MVFIGSVSSQGNKGQISYAATKAGLEGAAATLMKEAIFYGVRCGVIHPGFTDTPMVRALGEEYIEKHVLPDTQLGRLIRPAEIADAICFMVSNSAISGELWADAGWHPNP</sequence>
<dbReference type="Gene3D" id="3.40.50.720">
    <property type="entry name" value="NAD(P)-binding Rossmann-like Domain"/>
    <property type="match status" value="1"/>
</dbReference>
<reference evidence="4" key="1">
    <citation type="journal article" date="2019" name="Int. J. Syst. Evol. Microbiol.">
        <title>The Global Catalogue of Microorganisms (GCM) 10K type strain sequencing project: providing services to taxonomists for standard genome sequencing and annotation.</title>
        <authorList>
            <consortium name="The Broad Institute Genomics Platform"/>
            <consortium name="The Broad Institute Genome Sequencing Center for Infectious Disease"/>
            <person name="Wu L."/>
            <person name="Ma J."/>
        </authorList>
    </citation>
    <scope>NUCLEOTIDE SEQUENCE [LARGE SCALE GENOMIC DNA]</scope>
    <source>
        <strain evidence="4">NBRC 111756</strain>
    </source>
</reference>
<dbReference type="Proteomes" id="UP001596422">
    <property type="component" value="Unassembled WGS sequence"/>
</dbReference>
<gene>
    <name evidence="3" type="ORF">ACFQDL_24975</name>
</gene>
<comment type="similarity">
    <text evidence="1">Belongs to the short-chain dehydrogenases/reductases (SDR) family.</text>
</comment>
<protein>
    <submittedName>
        <fullName evidence="3">SDR family oxidoreductase</fullName>
    </submittedName>
</protein>
<dbReference type="PRINTS" id="PR00081">
    <property type="entry name" value="GDHRDH"/>
</dbReference>
<evidence type="ECO:0000313" key="4">
    <source>
        <dbReference type="Proteomes" id="UP001596422"/>
    </source>
</evidence>
<dbReference type="RefSeq" id="WP_379911385.1">
    <property type="nucleotide sequence ID" value="NZ_JBHSWE010000001.1"/>
</dbReference>
<evidence type="ECO:0000256" key="2">
    <source>
        <dbReference type="ARBA" id="ARBA00023002"/>
    </source>
</evidence>
<dbReference type="PANTHER" id="PTHR42760">
    <property type="entry name" value="SHORT-CHAIN DEHYDROGENASES/REDUCTASES FAMILY MEMBER"/>
    <property type="match status" value="1"/>
</dbReference>
<comment type="caution">
    <text evidence="3">The sequence shown here is derived from an EMBL/GenBank/DDBJ whole genome shotgun (WGS) entry which is preliminary data.</text>
</comment>
<proteinExistence type="inferred from homology"/>
<evidence type="ECO:0000313" key="3">
    <source>
        <dbReference type="EMBL" id="MFC6672981.1"/>
    </source>
</evidence>
<dbReference type="PANTHER" id="PTHR42760:SF133">
    <property type="entry name" value="3-OXOACYL-[ACYL-CARRIER-PROTEIN] REDUCTASE"/>
    <property type="match status" value="1"/>
</dbReference>
<dbReference type="SUPFAM" id="SSF51735">
    <property type="entry name" value="NAD(P)-binding Rossmann-fold domains"/>
    <property type="match status" value="1"/>
</dbReference>